<proteinExistence type="predicted"/>
<evidence type="ECO:0000313" key="3">
    <source>
        <dbReference type="Proteomes" id="UP000269721"/>
    </source>
</evidence>
<name>A0A4P9VVI7_9FUNG</name>
<evidence type="ECO:0000256" key="1">
    <source>
        <dbReference type="SAM" id="MobiDB-lite"/>
    </source>
</evidence>
<sequence length="431" mass="47611">MATTYTGPSTRALRKRFVAPGSSLPIPLLFAAGDPAFCRVLKHNSDLDTLPDRIFLLCYDSMKMTEELRAISSEAAGESVRVWNPALMESWAEKALMFKEKRGIKRRAGAVKRAKNQNPLLQQEMQRGVEGRGDEEAGIGSEGRADTRRASEAGVQETVQLKSPSTADSTPSQFETDVLGMLSSLIQQVLWLADRMRKQEECQTDAKEQLVTMEDSLKLSATTTSRSLQAFEKRLERIEENVCHMETRDEKAGGSPNLFVLSTLALASLVLDPRLHMEEGVNVEFDLYSKVENPSAEALRSPVLQMMETLITHSGDFFHGIVISEVSRSPDLASTSALFSRASSEHPLSASVKLLAKIMQLYKQLLVVNTHYRNPSAVVGAILVSRSFDRTSADELGRLVDPLLASVYPALEGLRRQLSSGRFILLGLNKI</sequence>
<protein>
    <submittedName>
        <fullName evidence="2">Uncharacterized protein</fullName>
    </submittedName>
</protein>
<organism evidence="2 3">
    <name type="scientific">Blyttiomyces helicus</name>
    <dbReference type="NCBI Taxonomy" id="388810"/>
    <lineage>
        <taxon>Eukaryota</taxon>
        <taxon>Fungi</taxon>
        <taxon>Fungi incertae sedis</taxon>
        <taxon>Chytridiomycota</taxon>
        <taxon>Chytridiomycota incertae sedis</taxon>
        <taxon>Chytridiomycetes</taxon>
        <taxon>Chytridiomycetes incertae sedis</taxon>
        <taxon>Blyttiomyces</taxon>
    </lineage>
</organism>
<evidence type="ECO:0000313" key="2">
    <source>
        <dbReference type="EMBL" id="RKO83132.1"/>
    </source>
</evidence>
<dbReference type="AlphaFoldDB" id="A0A4P9VVI7"/>
<feature type="compositionally biased region" description="Polar residues" evidence="1">
    <location>
        <begin position="116"/>
        <end position="125"/>
    </location>
</feature>
<gene>
    <name evidence="2" type="ORF">BDK51DRAFT_45139</name>
</gene>
<dbReference type="Proteomes" id="UP000269721">
    <property type="component" value="Unassembled WGS sequence"/>
</dbReference>
<dbReference type="OrthoDB" id="10613351at2759"/>
<feature type="region of interest" description="Disordered" evidence="1">
    <location>
        <begin position="109"/>
        <end position="172"/>
    </location>
</feature>
<reference evidence="3" key="1">
    <citation type="journal article" date="2018" name="Nat. Microbiol.">
        <title>Leveraging single-cell genomics to expand the fungal tree of life.</title>
        <authorList>
            <person name="Ahrendt S.R."/>
            <person name="Quandt C.A."/>
            <person name="Ciobanu D."/>
            <person name="Clum A."/>
            <person name="Salamov A."/>
            <person name="Andreopoulos B."/>
            <person name="Cheng J.F."/>
            <person name="Woyke T."/>
            <person name="Pelin A."/>
            <person name="Henrissat B."/>
            <person name="Reynolds N.K."/>
            <person name="Benny G.L."/>
            <person name="Smith M.E."/>
            <person name="James T.Y."/>
            <person name="Grigoriev I.V."/>
        </authorList>
    </citation>
    <scope>NUCLEOTIDE SEQUENCE [LARGE SCALE GENOMIC DNA]</scope>
</reference>
<accession>A0A4P9VVI7</accession>
<keyword evidence="3" id="KW-1185">Reference proteome</keyword>
<feature type="compositionally biased region" description="Polar residues" evidence="1">
    <location>
        <begin position="157"/>
        <end position="172"/>
    </location>
</feature>
<dbReference type="EMBL" id="ML001617">
    <property type="protein sequence ID" value="RKO83132.1"/>
    <property type="molecule type" value="Genomic_DNA"/>
</dbReference>